<organism evidence="2 3">
    <name type="scientific">Phyllobacterium bourgognense</name>
    <dbReference type="NCBI Taxonomy" id="314236"/>
    <lineage>
        <taxon>Bacteria</taxon>
        <taxon>Pseudomonadati</taxon>
        <taxon>Pseudomonadota</taxon>
        <taxon>Alphaproteobacteria</taxon>
        <taxon>Hyphomicrobiales</taxon>
        <taxon>Phyllobacteriaceae</taxon>
        <taxon>Phyllobacterium</taxon>
    </lineage>
</organism>
<name>A0A368Z805_9HYPH</name>
<dbReference type="InterPro" id="IPR022037">
    <property type="entry name" value="DUF3606"/>
</dbReference>
<accession>A0A368Z805</accession>
<feature type="region of interest" description="Disordered" evidence="1">
    <location>
        <begin position="1"/>
        <end position="20"/>
    </location>
</feature>
<evidence type="ECO:0000313" key="2">
    <source>
        <dbReference type="EMBL" id="RCW87938.1"/>
    </source>
</evidence>
<evidence type="ECO:0000313" key="3">
    <source>
        <dbReference type="Proteomes" id="UP000253324"/>
    </source>
</evidence>
<sequence>MADDKSKQDNRDRSKVSSNEEYEVQYLMTKYDLSRNRALELIIKHNRSRKEIERELEAVDI</sequence>
<reference evidence="2 3" key="1">
    <citation type="submission" date="2018-07" db="EMBL/GenBank/DDBJ databases">
        <title>Genomic Encyclopedia of Type Strains, Phase III (KMG-III): the genomes of soil and plant-associated and newly described type strains.</title>
        <authorList>
            <person name="Whitman W."/>
        </authorList>
    </citation>
    <scope>NUCLEOTIDE SEQUENCE [LARGE SCALE GENOMIC DNA]</scope>
    <source>
        <strain evidence="2 3">31-25a</strain>
    </source>
</reference>
<keyword evidence="3" id="KW-1185">Reference proteome</keyword>
<dbReference type="Proteomes" id="UP000253324">
    <property type="component" value="Unassembled WGS sequence"/>
</dbReference>
<comment type="caution">
    <text evidence="2">The sequence shown here is derived from an EMBL/GenBank/DDBJ whole genome shotgun (WGS) entry which is preliminary data.</text>
</comment>
<dbReference type="AlphaFoldDB" id="A0A368Z805"/>
<feature type="compositionally biased region" description="Basic and acidic residues" evidence="1">
    <location>
        <begin position="1"/>
        <end position="15"/>
    </location>
</feature>
<dbReference type="RefSeq" id="WP_181872333.1">
    <property type="nucleotide sequence ID" value="NZ_QPJM01000001.1"/>
</dbReference>
<dbReference type="EMBL" id="QPJM01000001">
    <property type="protein sequence ID" value="RCW87938.1"/>
    <property type="molecule type" value="Genomic_DNA"/>
</dbReference>
<evidence type="ECO:0000256" key="1">
    <source>
        <dbReference type="SAM" id="MobiDB-lite"/>
    </source>
</evidence>
<gene>
    <name evidence="2" type="ORF">C7476_101707</name>
</gene>
<proteinExistence type="predicted"/>
<protein>
    <submittedName>
        <fullName evidence="2">Uncharacterized protein DUF3606</fullName>
    </submittedName>
</protein>
<dbReference type="Pfam" id="PF12244">
    <property type="entry name" value="DUF3606"/>
    <property type="match status" value="1"/>
</dbReference>